<dbReference type="RefSeq" id="WP_267991072.1">
    <property type="nucleotide sequence ID" value="NZ_JAPJZI010000001.1"/>
</dbReference>
<evidence type="ECO:0000256" key="2">
    <source>
        <dbReference type="ARBA" id="ARBA00010790"/>
    </source>
</evidence>
<protein>
    <submittedName>
        <fullName evidence="8">GMC family oxidoreductase N-terminal domain-containing protein</fullName>
    </submittedName>
</protein>
<evidence type="ECO:0000313" key="9">
    <source>
        <dbReference type="Proteomes" id="UP001151234"/>
    </source>
</evidence>
<comment type="caution">
    <text evidence="8">The sequence shown here is derived from an EMBL/GenBank/DDBJ whole genome shotgun (WGS) entry which is preliminary data.</text>
</comment>
<keyword evidence="4 5" id="KW-0274">FAD</keyword>
<sequence length="518" mass="55910">MQYDYLIVGAGTAGCVLAARLSEDEDATVCLIEAGGEADEPAISEPAMWPMLEGSDIDWAFKTVPQRHTANRIHDWARGFVVGGSSCINAMAHVRGHPSDFDGWAAAGCEGWGYADLMPYFIASETSPFAPSPYHGDQGPIRQMVPSDPHPLTRCFMAAAEEQGHVPTREHNGARMTGPTLNTLVIVDGKRQSVADAYLTPALSRANLTVRTGCLVDRLAFTGTRCSGLHLIVDGKPVHIEAREGVVLCAGVINSPAILMRSGIGSADELAKLGISTRVDLPGVGQNLQDHLLSGGNVYLSKDEVPFTQTQHSESLLYSSRNGDDKLAPEMVAACVVVPIATDAFDPPPFGEAYTLMFGFTHPRSRGAIRLRSADPTVAPDIDPNYLAEEYDREIYIEAMERTRAIGHSQAFADWRKEEFLPGVELNTRAEKLDFLQKAAFTHHHPVGTCRMGSDDEAVVDPALVVRGTEGLHVIDGSIIPQATTGPHNAAIVAMAERKSDLIRAQAPRTPFDPRTLS</sequence>
<evidence type="ECO:0000313" key="8">
    <source>
        <dbReference type="EMBL" id="MDA5399647.1"/>
    </source>
</evidence>
<dbReference type="PIRSF" id="PIRSF000137">
    <property type="entry name" value="Alcohol_oxidase"/>
    <property type="match status" value="1"/>
</dbReference>
<accession>A0A9X3UJP7</accession>
<dbReference type="SUPFAM" id="SSF51905">
    <property type="entry name" value="FAD/NAD(P)-binding domain"/>
    <property type="match status" value="1"/>
</dbReference>
<dbReference type="InterPro" id="IPR000172">
    <property type="entry name" value="GMC_OxRdtase_N"/>
</dbReference>
<name>A0A9X3UJP7_9HYPH</name>
<proteinExistence type="inferred from homology"/>
<feature type="binding site" evidence="5">
    <location>
        <position position="81"/>
    </location>
    <ligand>
        <name>FAD</name>
        <dbReference type="ChEBI" id="CHEBI:57692"/>
    </ligand>
</feature>
<feature type="domain" description="Glucose-methanol-choline oxidoreductase N-terminal" evidence="6">
    <location>
        <begin position="3"/>
        <end position="292"/>
    </location>
</feature>
<dbReference type="Proteomes" id="UP001151234">
    <property type="component" value="Unassembled WGS sequence"/>
</dbReference>
<dbReference type="InterPro" id="IPR012132">
    <property type="entry name" value="GMC_OxRdtase"/>
</dbReference>
<reference evidence="8" key="1">
    <citation type="submission" date="2022-11" db="EMBL/GenBank/DDBJ databases">
        <title>Draft genome sequence of Hoeflea poritis E7-10 and Hoeflea prorocentri PM5-8, separated from scleractinian coral Porites lutea and marine dinoflagellate.</title>
        <authorList>
            <person name="Zhang G."/>
            <person name="Wei Q."/>
            <person name="Cai L."/>
        </authorList>
    </citation>
    <scope>NUCLEOTIDE SEQUENCE</scope>
    <source>
        <strain evidence="8">PM5-8</strain>
    </source>
</reference>
<dbReference type="GO" id="GO:0016614">
    <property type="term" value="F:oxidoreductase activity, acting on CH-OH group of donors"/>
    <property type="evidence" value="ECO:0007669"/>
    <property type="project" value="InterPro"/>
</dbReference>
<feature type="binding site" evidence="5">
    <location>
        <position position="477"/>
    </location>
    <ligand>
        <name>FAD</name>
        <dbReference type="ChEBI" id="CHEBI:57692"/>
    </ligand>
</feature>
<comment type="similarity">
    <text evidence="2">Belongs to the GMC oxidoreductase family.</text>
</comment>
<evidence type="ECO:0000256" key="5">
    <source>
        <dbReference type="PIRSR" id="PIRSR000137-2"/>
    </source>
</evidence>
<keyword evidence="9" id="KW-1185">Reference proteome</keyword>
<evidence type="ECO:0000259" key="7">
    <source>
        <dbReference type="Pfam" id="PF05199"/>
    </source>
</evidence>
<dbReference type="Pfam" id="PF05199">
    <property type="entry name" value="GMC_oxred_C"/>
    <property type="match status" value="1"/>
</dbReference>
<evidence type="ECO:0000259" key="6">
    <source>
        <dbReference type="Pfam" id="PF00732"/>
    </source>
</evidence>
<dbReference type="EMBL" id="JAPJZI010000001">
    <property type="protein sequence ID" value="MDA5399647.1"/>
    <property type="molecule type" value="Genomic_DNA"/>
</dbReference>
<comment type="cofactor">
    <cofactor evidence="1 5">
        <name>FAD</name>
        <dbReference type="ChEBI" id="CHEBI:57692"/>
    </cofactor>
</comment>
<feature type="domain" description="Glucose-methanol-choline oxidoreductase C-terminal" evidence="7">
    <location>
        <begin position="363"/>
        <end position="496"/>
    </location>
</feature>
<evidence type="ECO:0000256" key="3">
    <source>
        <dbReference type="ARBA" id="ARBA00022630"/>
    </source>
</evidence>
<keyword evidence="3" id="KW-0285">Flavoprotein</keyword>
<evidence type="ECO:0000256" key="1">
    <source>
        <dbReference type="ARBA" id="ARBA00001974"/>
    </source>
</evidence>
<dbReference type="Gene3D" id="3.30.560.10">
    <property type="entry name" value="Glucose Oxidase, domain 3"/>
    <property type="match status" value="1"/>
</dbReference>
<dbReference type="SUPFAM" id="SSF54373">
    <property type="entry name" value="FAD-linked reductases, C-terminal domain"/>
    <property type="match status" value="1"/>
</dbReference>
<dbReference type="Gene3D" id="3.50.50.60">
    <property type="entry name" value="FAD/NAD(P)-binding domain"/>
    <property type="match status" value="1"/>
</dbReference>
<dbReference type="InterPro" id="IPR036188">
    <property type="entry name" value="FAD/NAD-bd_sf"/>
</dbReference>
<dbReference type="PANTHER" id="PTHR11552:SF147">
    <property type="entry name" value="CHOLINE DEHYDROGENASE, MITOCHONDRIAL"/>
    <property type="match status" value="1"/>
</dbReference>
<dbReference type="AlphaFoldDB" id="A0A9X3UJP7"/>
<dbReference type="InterPro" id="IPR007867">
    <property type="entry name" value="GMC_OxRtase_C"/>
</dbReference>
<feature type="binding site" evidence="5">
    <location>
        <position position="216"/>
    </location>
    <ligand>
        <name>FAD</name>
        <dbReference type="ChEBI" id="CHEBI:57692"/>
    </ligand>
</feature>
<organism evidence="8 9">
    <name type="scientific">Hoeflea prorocentri</name>
    <dbReference type="NCBI Taxonomy" id="1922333"/>
    <lineage>
        <taxon>Bacteria</taxon>
        <taxon>Pseudomonadati</taxon>
        <taxon>Pseudomonadota</taxon>
        <taxon>Alphaproteobacteria</taxon>
        <taxon>Hyphomicrobiales</taxon>
        <taxon>Rhizobiaceae</taxon>
        <taxon>Hoeflea</taxon>
    </lineage>
</organism>
<dbReference type="GO" id="GO:0050660">
    <property type="term" value="F:flavin adenine dinucleotide binding"/>
    <property type="evidence" value="ECO:0007669"/>
    <property type="project" value="InterPro"/>
</dbReference>
<dbReference type="PANTHER" id="PTHR11552">
    <property type="entry name" value="GLUCOSE-METHANOL-CHOLINE GMC OXIDOREDUCTASE"/>
    <property type="match status" value="1"/>
</dbReference>
<dbReference type="Pfam" id="PF00732">
    <property type="entry name" value="GMC_oxred_N"/>
    <property type="match status" value="1"/>
</dbReference>
<gene>
    <name evidence="8" type="ORF">OQ273_13770</name>
</gene>
<evidence type="ECO:0000256" key="4">
    <source>
        <dbReference type="ARBA" id="ARBA00022827"/>
    </source>
</evidence>